<dbReference type="AlphaFoldDB" id="A0A845BCX2"/>
<organism evidence="2 3">
    <name type="scientific">Teichococcus coralli</name>
    <dbReference type="NCBI Taxonomy" id="2545983"/>
    <lineage>
        <taxon>Bacteria</taxon>
        <taxon>Pseudomonadati</taxon>
        <taxon>Pseudomonadota</taxon>
        <taxon>Alphaproteobacteria</taxon>
        <taxon>Acetobacterales</taxon>
        <taxon>Roseomonadaceae</taxon>
        <taxon>Roseomonas</taxon>
    </lineage>
</organism>
<evidence type="ECO:0000313" key="3">
    <source>
        <dbReference type="Proteomes" id="UP000460715"/>
    </source>
</evidence>
<evidence type="ECO:0000313" key="2">
    <source>
        <dbReference type="EMBL" id="MXP63970.1"/>
    </source>
</evidence>
<name>A0A845BCX2_9PROT</name>
<dbReference type="Proteomes" id="UP000460715">
    <property type="component" value="Unassembled WGS sequence"/>
</dbReference>
<accession>A0A845BCX2</accession>
<dbReference type="InterPro" id="IPR025263">
    <property type="entry name" value="YhdP_central"/>
</dbReference>
<gene>
    <name evidence="2" type="ORF">E0493_11505</name>
</gene>
<dbReference type="Pfam" id="PF13116">
    <property type="entry name" value="YhdP"/>
    <property type="match status" value="1"/>
</dbReference>
<proteinExistence type="predicted"/>
<protein>
    <submittedName>
        <fullName evidence="2">DUF3971 domain-containing protein</fullName>
    </submittedName>
</protein>
<dbReference type="EMBL" id="SNVJ01000008">
    <property type="protein sequence ID" value="MXP63970.1"/>
    <property type="molecule type" value="Genomic_DNA"/>
</dbReference>
<dbReference type="OrthoDB" id="7161641at2"/>
<sequence>MRRVSRQALRLARLLGRMVLALGLLAGLGAAALAWRLAQGPLHLPAVADLLMRSGAVESLAPGLRVGDVALAWEGFHEGHGSPLELRIGGLELRDLAGTVRQRLPDAVVTLSPGWLLRGEVAPITVAVQRPTIVLERGADGALSLAMGRPSPAPSQPESDEEGGLVLRRLLGREARDTPWGVLRRIDIADGQLTILDHQLGLTWRLEDVSLTLRRSAGGDRVDGEGKASLRLPGAGPVVPVRLAASILGEGPVLEGTLSLPGLEPARLAALLPALAPLALFDGSIALDVSGRFDAGAPQATPRLGLALHGGPGSFRAAGHRIAFAALDLSARGTPAALELSRLRVALAPATAGAAALPAPVLTASGQAALRDDRWRASLELGLDQVQAGELGTYWPPDIVRGARKWIVENVTAGTLHEGRFALRAESAADLSGLQVTDLSGTLQLENGVVHWLRPIAPLEAVQATAQFGLKEITIQVAAARQAGTALNSPGATIRFSALDTHDEQADIDARLRGPVAQAVALIKHPRLKLFERRPLDLKNPSGQLDGRLHLAFPLLEDIPSEVLRVNLQAQLSQFHLSDVVVGKPLDHGTASLTVDNSRLRANGEALLDGIPTQLAVEMDLRPGPASQVVERIRADARPDASRIAEFGLDLEGFVEGPVGVQAVMEKRRDGETRVRLAADLRDSRMALSALAWRKAPRQAASAQAELRIAEDSLRAVESFQVEAPDLRARGKVAFGPQSRLERVELNEARIFAGRFAAEMRPPAQPGAPWRFRLSGPALDLGPLLAEPDDKGGAASGDSAPVMLDGRFDHVLLGEGRSLGTVQGRAAADGRGVLREARFSGLTAPGSGFDLTIVPRGQGRDLQLNAEDAGALLQAFDVLRQVQGGRLSVNGHWASNAPGAPLSGTAEMSDFTIQEAAGVGKLLQALTVYGVVDAVRGPGLSFSRLVAPFTLTPEALALREARAFSASLGVTAKGTILRRSRVIDLEGTIVPAYALNTLLGRIPLLGKLFSPEQGGGLFAATWRMRGPVQDPAVTVNPLAALTPGFLRGLFGGGTAPAP</sequence>
<reference evidence="2 3" key="1">
    <citation type="submission" date="2019-03" db="EMBL/GenBank/DDBJ databases">
        <title>Roseomonas sp. a novel Roseomonas species isolated from Sea whip Gorgonian.</title>
        <authorList>
            <person name="Li F."/>
            <person name="Pan X."/>
            <person name="Huang S."/>
            <person name="Li Z."/>
            <person name="Meng B."/>
        </authorList>
    </citation>
    <scope>NUCLEOTIDE SEQUENCE [LARGE SCALE GENOMIC DNA]</scope>
    <source>
        <strain evidence="2 3">M0104</strain>
    </source>
</reference>
<evidence type="ECO:0000259" key="1">
    <source>
        <dbReference type="Pfam" id="PF13116"/>
    </source>
</evidence>
<comment type="caution">
    <text evidence="2">The sequence shown here is derived from an EMBL/GenBank/DDBJ whole genome shotgun (WGS) entry which is preliminary data.</text>
</comment>
<keyword evidence="3" id="KW-1185">Reference proteome</keyword>
<feature type="domain" description="YhdP central" evidence="1">
    <location>
        <begin position="374"/>
        <end position="813"/>
    </location>
</feature>